<accession>A0A8J2WHZ5</accession>
<feature type="compositionally biased region" description="Basic and acidic residues" evidence="1">
    <location>
        <begin position="291"/>
        <end position="300"/>
    </location>
</feature>
<feature type="region of interest" description="Disordered" evidence="1">
    <location>
        <begin position="45"/>
        <end position="71"/>
    </location>
</feature>
<dbReference type="OrthoDB" id="67700at2759"/>
<dbReference type="Proteomes" id="UP000789390">
    <property type="component" value="Unassembled WGS sequence"/>
</dbReference>
<feature type="region of interest" description="Disordered" evidence="1">
    <location>
        <begin position="260"/>
        <end position="300"/>
    </location>
</feature>
<dbReference type="EMBL" id="CAKKLH010000034">
    <property type="protein sequence ID" value="CAH0100199.1"/>
    <property type="molecule type" value="Genomic_DNA"/>
</dbReference>
<name>A0A8J2WHZ5_9CRUS</name>
<feature type="compositionally biased region" description="Polar residues" evidence="1">
    <location>
        <begin position="138"/>
        <end position="158"/>
    </location>
</feature>
<sequence>MDVYYAVCRFCCCYPDNNDHEQQEWRQQKKDIEYVLHQQDINASTQSGGQNLSASLHPNIARTPTHSANSAEGATAVGANATSGNGGHGEEESHLLKEVRSSSLKTEMYRQIWQRRVLWFGQTLPSFESRSTIEFWSGWTNRPSGQQSTSGANGSNSATTPPTSSTTRRKKYHLTPEVSIESLQPELYAQTSVESMEGVSMDAGLCGYGDFDLHFDGPIEATPLGQIHFSLIYDDHKRTLLVKIVEACHLPLPKPAVSAALPANDANQQEPNQLAQQQQQDSTSSLTPSKLRKDPPHSNP</sequence>
<evidence type="ECO:0000313" key="2">
    <source>
        <dbReference type="EMBL" id="CAH0100199.1"/>
    </source>
</evidence>
<feature type="region of interest" description="Disordered" evidence="1">
    <location>
        <begin position="138"/>
        <end position="172"/>
    </location>
</feature>
<dbReference type="AlphaFoldDB" id="A0A8J2WHZ5"/>
<comment type="caution">
    <text evidence="2">The sequence shown here is derived from an EMBL/GenBank/DDBJ whole genome shotgun (WGS) entry which is preliminary data.</text>
</comment>
<feature type="compositionally biased region" description="Low complexity" evidence="1">
    <location>
        <begin position="266"/>
        <end position="289"/>
    </location>
</feature>
<evidence type="ECO:0000313" key="3">
    <source>
        <dbReference type="Proteomes" id="UP000789390"/>
    </source>
</evidence>
<protein>
    <submittedName>
        <fullName evidence="2">Uncharacterized protein</fullName>
    </submittedName>
</protein>
<gene>
    <name evidence="2" type="ORF">DGAL_LOCUS2390</name>
</gene>
<evidence type="ECO:0000256" key="1">
    <source>
        <dbReference type="SAM" id="MobiDB-lite"/>
    </source>
</evidence>
<proteinExistence type="predicted"/>
<keyword evidence="3" id="KW-1185">Reference proteome</keyword>
<reference evidence="2" key="1">
    <citation type="submission" date="2021-11" db="EMBL/GenBank/DDBJ databases">
        <authorList>
            <person name="Schell T."/>
        </authorList>
    </citation>
    <scope>NUCLEOTIDE SEQUENCE</scope>
    <source>
        <strain evidence="2">M5</strain>
    </source>
</reference>
<organism evidence="2 3">
    <name type="scientific">Daphnia galeata</name>
    <dbReference type="NCBI Taxonomy" id="27404"/>
    <lineage>
        <taxon>Eukaryota</taxon>
        <taxon>Metazoa</taxon>
        <taxon>Ecdysozoa</taxon>
        <taxon>Arthropoda</taxon>
        <taxon>Crustacea</taxon>
        <taxon>Branchiopoda</taxon>
        <taxon>Diplostraca</taxon>
        <taxon>Cladocera</taxon>
        <taxon>Anomopoda</taxon>
        <taxon>Daphniidae</taxon>
        <taxon>Daphnia</taxon>
    </lineage>
</organism>